<feature type="modified residue" description="4-aspartylphosphate" evidence="7">
    <location>
        <position position="710"/>
    </location>
</feature>
<dbReference type="SUPFAM" id="SSF55874">
    <property type="entry name" value="ATPase domain of HSP90 chaperone/DNA topoisomerase II/histidine kinase"/>
    <property type="match status" value="1"/>
</dbReference>
<accession>A0A3P1XVI1</accession>
<dbReference type="InterPro" id="IPR036890">
    <property type="entry name" value="HATPase_C_sf"/>
</dbReference>
<keyword evidence="5" id="KW-0238">DNA-binding</keyword>
<dbReference type="OrthoDB" id="358279at2"/>
<dbReference type="SUPFAM" id="SSF53822">
    <property type="entry name" value="Periplasmic binding protein-like I"/>
    <property type="match status" value="1"/>
</dbReference>
<dbReference type="InterPro" id="IPR001789">
    <property type="entry name" value="Sig_transdc_resp-reg_receiver"/>
</dbReference>
<dbReference type="SMART" id="SM00342">
    <property type="entry name" value="HTH_ARAC"/>
    <property type="match status" value="1"/>
</dbReference>
<dbReference type="PROSITE" id="PS00041">
    <property type="entry name" value="HTH_ARAC_FAMILY_1"/>
    <property type="match status" value="1"/>
</dbReference>
<dbReference type="InterPro" id="IPR004358">
    <property type="entry name" value="Sig_transdc_His_kin-like_C"/>
</dbReference>
<dbReference type="InterPro" id="IPR005467">
    <property type="entry name" value="His_kinase_dom"/>
</dbReference>
<evidence type="ECO:0000256" key="8">
    <source>
        <dbReference type="SAM" id="Coils"/>
    </source>
</evidence>
<dbReference type="Pfam" id="PF00072">
    <property type="entry name" value="Response_reg"/>
    <property type="match status" value="1"/>
</dbReference>
<comment type="catalytic activity">
    <reaction evidence="1">
        <text>ATP + protein L-histidine = ADP + protein N-phospho-L-histidine.</text>
        <dbReference type="EC" id="2.7.13.3"/>
    </reaction>
</comment>
<evidence type="ECO:0000259" key="12">
    <source>
        <dbReference type="PROSITE" id="PS50110"/>
    </source>
</evidence>
<keyword evidence="4" id="KW-0805">Transcription regulation</keyword>
<dbReference type="InterPro" id="IPR036097">
    <property type="entry name" value="HisK_dim/P_sf"/>
</dbReference>
<feature type="domain" description="Histidine kinase" evidence="11">
    <location>
        <begin position="410"/>
        <end position="621"/>
    </location>
</feature>
<evidence type="ECO:0000256" key="1">
    <source>
        <dbReference type="ARBA" id="ARBA00000085"/>
    </source>
</evidence>
<dbReference type="InterPro" id="IPR018062">
    <property type="entry name" value="HTH_AraC-typ_CS"/>
</dbReference>
<dbReference type="CDD" id="cd06308">
    <property type="entry name" value="PBP1_sensor_kinase-like"/>
    <property type="match status" value="1"/>
</dbReference>
<dbReference type="SUPFAM" id="SSF52172">
    <property type="entry name" value="CheY-like"/>
    <property type="match status" value="1"/>
</dbReference>
<evidence type="ECO:0000256" key="4">
    <source>
        <dbReference type="ARBA" id="ARBA00023015"/>
    </source>
</evidence>
<organism evidence="13 14">
    <name type="scientific">Tannerella forsythia</name>
    <name type="common">Bacteroides forsythus</name>
    <dbReference type="NCBI Taxonomy" id="28112"/>
    <lineage>
        <taxon>Bacteria</taxon>
        <taxon>Pseudomonadati</taxon>
        <taxon>Bacteroidota</taxon>
        <taxon>Bacteroidia</taxon>
        <taxon>Bacteroidales</taxon>
        <taxon>Tannerellaceae</taxon>
        <taxon>Tannerella</taxon>
    </lineage>
</organism>
<dbReference type="Pfam" id="PF00512">
    <property type="entry name" value="HisKA"/>
    <property type="match status" value="1"/>
</dbReference>
<dbReference type="CDD" id="cd17574">
    <property type="entry name" value="REC_OmpR"/>
    <property type="match status" value="1"/>
</dbReference>
<dbReference type="InterPro" id="IPR028082">
    <property type="entry name" value="Peripla_BP_I"/>
</dbReference>
<dbReference type="SUPFAM" id="SSF46689">
    <property type="entry name" value="Homeodomain-like"/>
    <property type="match status" value="1"/>
</dbReference>
<dbReference type="PANTHER" id="PTHR43547">
    <property type="entry name" value="TWO-COMPONENT HISTIDINE KINASE"/>
    <property type="match status" value="1"/>
</dbReference>
<dbReference type="Gene3D" id="3.30.565.10">
    <property type="entry name" value="Histidine kinase-like ATPase, C-terminal domain"/>
    <property type="match status" value="1"/>
</dbReference>
<dbReference type="GO" id="GO:0003700">
    <property type="term" value="F:DNA-binding transcription factor activity"/>
    <property type="evidence" value="ECO:0007669"/>
    <property type="project" value="InterPro"/>
</dbReference>
<proteinExistence type="predicted"/>
<sequence>MYNRNNIFLIFIIGVSILAIMTGCKASKEKKYVIGVSQCMLNDAWRQAMIKETLIEASNYDNIEILIRDAQSDNETQIRQIRELIAQKVDVLIISPFQSQPITPVAEEAYRAGIPTIITDRKVNTDLYTTFVGADNYAIGYEAGRYAAKHLTSQAVVLEIWGMTTSSPAQDRHQGFVDALRYEKRSDIHFKQVEGDWLYDTAKNQLDTFVWPFEVDFVYSHNDMMAIAAREYFVAKDSLWGRQLPIIGVDAVAGAGLEAVADGRIDASFLYPTGGEQVIRTAISILRGETVDQYIPLQTGEIDKATARTLLIQAARLQNYQERIERQRSNIESLLSRFRFLEYSLLIITSLMIGLVLLSIYTFSINRKLKKKNDELREINQKEEEQRKKLISLNAEIKEVTAQKLQFFTNISHEIRTPLTLILDPLNHLMNRMYDSPHLPTIRLMQKNATRLSRVINQMLEFRKVENEPGTLNIGLTDIVALAHEVKVYFDHAASARHITYTFVTGLSAQPVWIDPDKIEKVLVNLLSNAFKFTPEEGHITLSIHDDENHIYIRVTNDGVGIPVEKRPYLFDRFYTEGSSGGTGIGLYLVKKYVEMHNGTVAVESLPFKQTTFTVSLHKDRAQIAGYKVAEQPVIPPSYHAEQLDDTEEKTLLSGHYPYTILIVEDDDEVRHYLEDELSKNFRTRTAHHGREALGILRDPSSEISLILSDVMMPEMNGFELCRAIKTDLSIGHLPVILLTALTHDRQRLYGISGGADDYIQKPFQTDFIKLKVIRLLGERKRLHDQLLQKLQEGKLLLVEPDKTEHAENVFLRRFMAQIEKIYADPEYNVEKLSDTLGLSRGHLYRKVKELTGVTPVEFLRSYRLNQACLMLKKGTYTISEIAYRTGFSSPAYFTRCFKATYDVTPSEYTGAG</sequence>
<comment type="caution">
    <text evidence="13">The sequence shown here is derived from an EMBL/GenBank/DDBJ whole genome shotgun (WGS) entry which is preliminary data.</text>
</comment>
<dbReference type="PANTHER" id="PTHR43547:SF2">
    <property type="entry name" value="HYBRID SIGNAL TRANSDUCTION HISTIDINE KINASE C"/>
    <property type="match status" value="1"/>
</dbReference>
<dbReference type="InterPro" id="IPR009057">
    <property type="entry name" value="Homeodomain-like_sf"/>
</dbReference>
<feature type="domain" description="HTH araC/xylS-type" evidence="10">
    <location>
        <begin position="813"/>
        <end position="912"/>
    </location>
</feature>
<feature type="domain" description="Response regulatory" evidence="12">
    <location>
        <begin position="660"/>
        <end position="777"/>
    </location>
</feature>
<evidence type="ECO:0000256" key="2">
    <source>
        <dbReference type="ARBA" id="ARBA00012438"/>
    </source>
</evidence>
<dbReference type="CDD" id="cd00075">
    <property type="entry name" value="HATPase"/>
    <property type="match status" value="1"/>
</dbReference>
<dbReference type="PRINTS" id="PR00344">
    <property type="entry name" value="BCTRLSENSOR"/>
</dbReference>
<dbReference type="Pfam" id="PF02518">
    <property type="entry name" value="HATPase_c"/>
    <property type="match status" value="1"/>
</dbReference>
<protein>
    <recommendedName>
        <fullName evidence="2">histidine kinase</fullName>
        <ecNumber evidence="2">2.7.13.3</ecNumber>
    </recommendedName>
</protein>
<keyword evidence="6" id="KW-0804">Transcription</keyword>
<dbReference type="Pfam" id="PF13407">
    <property type="entry name" value="Peripla_BP_4"/>
    <property type="match status" value="1"/>
</dbReference>
<dbReference type="SMART" id="SM00388">
    <property type="entry name" value="HisKA"/>
    <property type="match status" value="1"/>
</dbReference>
<keyword evidence="9" id="KW-0812">Transmembrane</keyword>
<feature type="coiled-coil region" evidence="8">
    <location>
        <begin position="365"/>
        <end position="403"/>
    </location>
</feature>
<evidence type="ECO:0000313" key="13">
    <source>
        <dbReference type="EMBL" id="RRD61968.1"/>
    </source>
</evidence>
<dbReference type="InterPro" id="IPR003661">
    <property type="entry name" value="HisK_dim/P_dom"/>
</dbReference>
<dbReference type="AlphaFoldDB" id="A0A3P1XVI1"/>
<dbReference type="GO" id="GO:0043565">
    <property type="term" value="F:sequence-specific DNA binding"/>
    <property type="evidence" value="ECO:0007669"/>
    <property type="project" value="InterPro"/>
</dbReference>
<dbReference type="InterPro" id="IPR018060">
    <property type="entry name" value="HTH_AraC"/>
</dbReference>
<dbReference type="InterPro" id="IPR011006">
    <property type="entry name" value="CheY-like_superfamily"/>
</dbReference>
<dbReference type="Pfam" id="PF12833">
    <property type="entry name" value="HTH_18"/>
    <property type="match status" value="1"/>
</dbReference>
<gene>
    <name evidence="13" type="ORF">EII40_05675</name>
</gene>
<evidence type="ECO:0000259" key="11">
    <source>
        <dbReference type="PROSITE" id="PS50109"/>
    </source>
</evidence>
<dbReference type="InterPro" id="IPR003594">
    <property type="entry name" value="HATPase_dom"/>
</dbReference>
<feature type="transmembrane region" description="Helical" evidence="9">
    <location>
        <begin position="343"/>
        <end position="363"/>
    </location>
</feature>
<dbReference type="Gene3D" id="1.10.287.130">
    <property type="match status" value="1"/>
</dbReference>
<keyword evidence="3 7" id="KW-0597">Phosphoprotein</keyword>
<dbReference type="Gene3D" id="3.40.50.2300">
    <property type="match status" value="3"/>
</dbReference>
<dbReference type="SUPFAM" id="SSF47384">
    <property type="entry name" value="Homodimeric domain of signal transducing histidine kinase"/>
    <property type="match status" value="1"/>
</dbReference>
<dbReference type="PROSITE" id="PS50109">
    <property type="entry name" value="HIS_KIN"/>
    <property type="match status" value="1"/>
</dbReference>
<dbReference type="EMBL" id="RQYS01000020">
    <property type="protein sequence ID" value="RRD61968.1"/>
    <property type="molecule type" value="Genomic_DNA"/>
</dbReference>
<dbReference type="FunFam" id="1.10.287.130:FF:000045">
    <property type="entry name" value="Two-component system sensor histidine kinase/response regulator"/>
    <property type="match status" value="1"/>
</dbReference>
<dbReference type="PROSITE" id="PS50110">
    <property type="entry name" value="RESPONSE_REGULATORY"/>
    <property type="match status" value="1"/>
</dbReference>
<evidence type="ECO:0000313" key="14">
    <source>
        <dbReference type="Proteomes" id="UP000278609"/>
    </source>
</evidence>
<evidence type="ECO:0000256" key="9">
    <source>
        <dbReference type="SAM" id="Phobius"/>
    </source>
</evidence>
<dbReference type="InterPro" id="IPR025997">
    <property type="entry name" value="SBP_2_dom"/>
</dbReference>
<dbReference type="CDD" id="cd00082">
    <property type="entry name" value="HisKA"/>
    <property type="match status" value="1"/>
</dbReference>
<evidence type="ECO:0000256" key="7">
    <source>
        <dbReference type="PROSITE-ProRule" id="PRU00169"/>
    </source>
</evidence>
<dbReference type="PROSITE" id="PS51257">
    <property type="entry name" value="PROKAR_LIPOPROTEIN"/>
    <property type="match status" value="1"/>
</dbReference>
<keyword evidence="8" id="KW-0175">Coiled coil</keyword>
<evidence type="ECO:0000256" key="5">
    <source>
        <dbReference type="ARBA" id="ARBA00023125"/>
    </source>
</evidence>
<evidence type="ECO:0000259" key="10">
    <source>
        <dbReference type="PROSITE" id="PS01124"/>
    </source>
</evidence>
<dbReference type="PROSITE" id="PS01124">
    <property type="entry name" value="HTH_ARAC_FAMILY_2"/>
    <property type="match status" value="1"/>
</dbReference>
<dbReference type="Gene3D" id="1.10.10.60">
    <property type="entry name" value="Homeodomain-like"/>
    <property type="match status" value="1"/>
</dbReference>
<dbReference type="SMART" id="SM00387">
    <property type="entry name" value="HATPase_c"/>
    <property type="match status" value="1"/>
</dbReference>
<reference evidence="13 14" key="1">
    <citation type="submission" date="2018-11" db="EMBL/GenBank/DDBJ databases">
        <title>Genomes From Bacteria Associated with the Canine Oral Cavity: a Test Case for Automated Genome-Based Taxonomic Assignment.</title>
        <authorList>
            <person name="Coil D.A."/>
            <person name="Jospin G."/>
            <person name="Darling A.E."/>
            <person name="Wallis C."/>
            <person name="Davis I.J."/>
            <person name="Harris S."/>
            <person name="Eisen J.A."/>
            <person name="Holcombe L.J."/>
            <person name="O'Flynn C."/>
        </authorList>
    </citation>
    <scope>NUCLEOTIDE SEQUENCE [LARGE SCALE GENOMIC DNA]</scope>
    <source>
        <strain evidence="13 14">OH2617_COT-023</strain>
    </source>
</reference>
<name>A0A3P1XVI1_TANFO</name>
<dbReference type="Proteomes" id="UP000278609">
    <property type="component" value="Unassembled WGS sequence"/>
</dbReference>
<dbReference type="GO" id="GO:0000155">
    <property type="term" value="F:phosphorelay sensor kinase activity"/>
    <property type="evidence" value="ECO:0007669"/>
    <property type="project" value="InterPro"/>
</dbReference>
<dbReference type="SMART" id="SM00448">
    <property type="entry name" value="REC"/>
    <property type="match status" value="1"/>
</dbReference>
<keyword evidence="9" id="KW-0472">Membrane</keyword>
<dbReference type="EC" id="2.7.13.3" evidence="2"/>
<keyword evidence="9" id="KW-1133">Transmembrane helix</keyword>
<evidence type="ECO:0000256" key="6">
    <source>
        <dbReference type="ARBA" id="ARBA00023163"/>
    </source>
</evidence>
<evidence type="ECO:0000256" key="3">
    <source>
        <dbReference type="ARBA" id="ARBA00022553"/>
    </source>
</evidence>